<reference evidence="9" key="3">
    <citation type="submission" date="2025-09" db="UniProtKB">
        <authorList>
            <consortium name="Ensembl"/>
        </authorList>
    </citation>
    <scope>IDENTIFICATION</scope>
</reference>
<keyword evidence="3" id="KW-0547">Nucleotide-binding</keyword>
<evidence type="ECO:0000313" key="11">
    <source>
        <dbReference type="VGNC" id="VGNC:55634"/>
    </source>
</evidence>
<dbReference type="SUPFAM" id="SSF63748">
    <property type="entry name" value="Tudor/PWWP/MBT"/>
    <property type="match status" value="1"/>
</dbReference>
<proteinExistence type="predicted"/>
<dbReference type="PANTHER" id="PTHR22655:SF2">
    <property type="entry name" value="ATP-DEPENDENT RNA HELICASE TDRD12-RELATED"/>
    <property type="match status" value="1"/>
</dbReference>
<dbReference type="EMBL" id="AACZ04019777">
    <property type="status" value="NOT_ANNOTATED_CDS"/>
    <property type="molecule type" value="Genomic_DNA"/>
</dbReference>
<dbReference type="GeneTree" id="ENSGT00420000029847"/>
<dbReference type="EMBL" id="AACZ04019776">
    <property type="status" value="NOT_ANNOTATED_CDS"/>
    <property type="molecule type" value="Genomic_DNA"/>
</dbReference>
<accession>A0A2I3RKA7</accession>
<dbReference type="EMBL" id="AACZ04019778">
    <property type="status" value="NOT_ANNOTATED_CDS"/>
    <property type="molecule type" value="Genomic_DNA"/>
</dbReference>
<dbReference type="EC" id="3.6.4.13" evidence="1"/>
<keyword evidence="10" id="KW-1185">Reference proteome</keyword>
<evidence type="ECO:0000259" key="8">
    <source>
        <dbReference type="Pfam" id="PF00567"/>
    </source>
</evidence>
<dbReference type="EMBL" id="AACZ04019775">
    <property type="status" value="NOT_ANNOTATED_CDS"/>
    <property type="molecule type" value="Genomic_DNA"/>
</dbReference>
<evidence type="ECO:0000256" key="3">
    <source>
        <dbReference type="ARBA" id="ARBA00022741"/>
    </source>
</evidence>
<reference evidence="9 10" key="1">
    <citation type="journal article" date="2005" name="Nature">
        <title>Initial sequence of the chimpanzee genome and comparison with the human genome.</title>
        <authorList>
            <consortium name="Chimpanzee sequencing and analysis consortium"/>
        </authorList>
    </citation>
    <scope>NUCLEOTIDE SEQUENCE [LARGE SCALE GENOMIC DNA]</scope>
</reference>
<protein>
    <recommendedName>
        <fullName evidence="1">RNA helicase</fullName>
        <ecNumber evidence="1">3.6.4.13</ecNumber>
    </recommendedName>
</protein>
<dbReference type="Proteomes" id="UP000002277">
    <property type="component" value="Chromosome 19"/>
</dbReference>
<dbReference type="Bgee" id="ENSPTRG00000010795">
    <property type="expression patterns" value="Expressed in testis and 6 other cell types or tissues"/>
</dbReference>
<dbReference type="PANTHER" id="PTHR22655">
    <property type="entry name" value="ATP-DEPENDENT RNA HELICASE TDRD12-RELATED"/>
    <property type="match status" value="1"/>
</dbReference>
<dbReference type="GO" id="GO:0005524">
    <property type="term" value="F:ATP binding"/>
    <property type="evidence" value="ECO:0007669"/>
    <property type="project" value="UniProtKB-KW"/>
</dbReference>
<comment type="catalytic activity">
    <reaction evidence="7">
        <text>ATP + H2O = ADP + phosphate + H(+)</text>
        <dbReference type="Rhea" id="RHEA:13065"/>
        <dbReference type="ChEBI" id="CHEBI:15377"/>
        <dbReference type="ChEBI" id="CHEBI:15378"/>
        <dbReference type="ChEBI" id="CHEBI:30616"/>
        <dbReference type="ChEBI" id="CHEBI:43474"/>
        <dbReference type="ChEBI" id="CHEBI:456216"/>
        <dbReference type="EC" id="3.6.4.13"/>
    </reaction>
</comment>
<name>A0A2I3RKA7_PANTR</name>
<keyword evidence="5" id="KW-0347">Helicase</keyword>
<feature type="domain" description="Tudor" evidence="8">
    <location>
        <begin position="5"/>
        <end position="106"/>
    </location>
</feature>
<organism evidence="9 10">
    <name type="scientific">Pan troglodytes</name>
    <name type="common">Chimpanzee</name>
    <dbReference type="NCBI Taxonomy" id="9598"/>
    <lineage>
        <taxon>Eukaryota</taxon>
        <taxon>Metazoa</taxon>
        <taxon>Chordata</taxon>
        <taxon>Craniata</taxon>
        <taxon>Vertebrata</taxon>
        <taxon>Euteleostomi</taxon>
        <taxon>Mammalia</taxon>
        <taxon>Eutheria</taxon>
        <taxon>Euarchontoglires</taxon>
        <taxon>Primates</taxon>
        <taxon>Haplorrhini</taxon>
        <taxon>Catarrhini</taxon>
        <taxon>Hominidae</taxon>
        <taxon>Pan</taxon>
    </lineage>
</organism>
<dbReference type="Ensembl" id="ENSPTRT00000089442.1">
    <property type="protein sequence ID" value="ENSPTRP00000064790.1"/>
    <property type="gene ID" value="ENSPTRG00000010795.6"/>
</dbReference>
<evidence type="ECO:0000256" key="5">
    <source>
        <dbReference type="ARBA" id="ARBA00022806"/>
    </source>
</evidence>
<dbReference type="InterPro" id="IPR002999">
    <property type="entry name" value="Tudor"/>
</dbReference>
<evidence type="ECO:0000256" key="7">
    <source>
        <dbReference type="ARBA" id="ARBA00047984"/>
    </source>
</evidence>
<dbReference type="Gene3D" id="2.40.50.90">
    <property type="match status" value="1"/>
</dbReference>
<keyword evidence="4" id="KW-0378">Hydrolase</keyword>
<dbReference type="AlphaFoldDB" id="A0A2I3RKA7"/>
<dbReference type="FunFam" id="2.30.30.140:FF:000075">
    <property type="entry name" value="putative ATP-dependent RNA helicase TDRD12"/>
    <property type="match status" value="1"/>
</dbReference>
<dbReference type="Gene3D" id="2.30.30.140">
    <property type="match status" value="1"/>
</dbReference>
<evidence type="ECO:0000313" key="10">
    <source>
        <dbReference type="Proteomes" id="UP000002277"/>
    </source>
</evidence>
<gene>
    <name evidence="9 11" type="primary">TDRD12</name>
</gene>
<reference evidence="9" key="2">
    <citation type="submission" date="2025-08" db="UniProtKB">
        <authorList>
            <consortium name="Ensembl"/>
        </authorList>
    </citation>
    <scope>IDENTIFICATION</scope>
</reference>
<evidence type="ECO:0000256" key="6">
    <source>
        <dbReference type="ARBA" id="ARBA00022840"/>
    </source>
</evidence>
<dbReference type="Pfam" id="PF00567">
    <property type="entry name" value="TUDOR"/>
    <property type="match status" value="1"/>
</dbReference>
<sequence length="354" mass="40146">MLQLLVLKIEDPGCFWVIIKGCSPFLDHDVDYQKLNSAMNDFYNSTCQDIEIKPLTLEEGQVCVVYCEELKCWCRAIVKSITSSADQYLAECFLVDFAKNIPVKSKKPAKKWDNAAIQYFQNLLKATTQVEARLCAVEEDTFEVYLYVTIKDEKVCVNDDLVAKNYACYMSPTKNKNLDYLEKPRLNIKSTPSFNKLNPALTLWPMFLQGKDVQGMEDSHGVNFPAQSLQHTWCKGIVGDLRPTATAQDKAVKCNMDSLRDSPKNKSEKKHHCISLKDTNKRVESSVYWPAKRGITIYADPDVPEASALSQKSNEKPLGLTEKKEYDENSCVKLLQFLNPDPLRADGLSDLQQT</sequence>
<evidence type="ECO:0000313" key="9">
    <source>
        <dbReference type="Ensembl" id="ENSPTRP00000064790.1"/>
    </source>
</evidence>
<evidence type="ECO:0000256" key="2">
    <source>
        <dbReference type="ARBA" id="ARBA00022737"/>
    </source>
</evidence>
<keyword evidence="2" id="KW-0677">Repeat</keyword>
<dbReference type="InterPro" id="IPR035437">
    <property type="entry name" value="SNase_OB-fold_sf"/>
</dbReference>
<evidence type="ECO:0000256" key="4">
    <source>
        <dbReference type="ARBA" id="ARBA00022801"/>
    </source>
</evidence>
<evidence type="ECO:0000256" key="1">
    <source>
        <dbReference type="ARBA" id="ARBA00012552"/>
    </source>
</evidence>
<keyword evidence="6" id="KW-0067">ATP-binding</keyword>
<dbReference type="GO" id="GO:0003724">
    <property type="term" value="F:RNA helicase activity"/>
    <property type="evidence" value="ECO:0007669"/>
    <property type="project" value="UniProtKB-EC"/>
</dbReference>
<dbReference type="VGNC" id="VGNC:55634">
    <property type="gene designation" value="TDRD12"/>
</dbReference>
<dbReference type="GO" id="GO:0016787">
    <property type="term" value="F:hydrolase activity"/>
    <property type="evidence" value="ECO:0007669"/>
    <property type="project" value="UniProtKB-KW"/>
</dbReference>